<evidence type="ECO:0000313" key="5">
    <source>
        <dbReference type="Proteomes" id="UP000310576"/>
    </source>
</evidence>
<feature type="domain" description="DUF7424" evidence="1">
    <location>
        <begin position="19"/>
        <end position="211"/>
    </location>
</feature>
<sequence>MKKLFVLTLCAIAVTGCKTEIEKDVSLNTLLNEPIKTETALLNVEVSACGAREDSRKPSDSLIKIQQKIPAVFTQAKYKECYQQNMNSYASFEIPIGIGVAPETGEIKDEITIYSVGDRKLNVRTDQQLAKRIRDFVKSEYISNLEMIVSLNVINDTQQDQSFTVLSSYIEGMPVSYFPNFPLKKGEKVNIRLSNVAADMLWKNENQKLNYTTILTTPFNLNEISK</sequence>
<dbReference type="PROSITE" id="PS51257">
    <property type="entry name" value="PROKAR_LIPOPROTEIN"/>
    <property type="match status" value="1"/>
</dbReference>
<comment type="caution">
    <text evidence="3">The sequence shown here is derived from an EMBL/GenBank/DDBJ whole genome shotgun (WGS) entry which is preliminary data.</text>
</comment>
<dbReference type="Proteomes" id="UP000306758">
    <property type="component" value="Unassembled WGS sequence"/>
</dbReference>
<organism evidence="3 5">
    <name type="scientific">Rodentibacter pneumotropicus</name>
    <dbReference type="NCBI Taxonomy" id="758"/>
    <lineage>
        <taxon>Bacteria</taxon>
        <taxon>Pseudomonadati</taxon>
        <taxon>Pseudomonadota</taxon>
        <taxon>Gammaproteobacteria</taxon>
        <taxon>Pasteurellales</taxon>
        <taxon>Pasteurellaceae</taxon>
        <taxon>Rodentibacter</taxon>
    </lineage>
</organism>
<name>A0A4S2QJ30_9PAST</name>
<dbReference type="Pfam" id="PF24199">
    <property type="entry name" value="DUF7424"/>
    <property type="match status" value="1"/>
</dbReference>
<dbReference type="EMBL" id="QXNI01000049">
    <property type="protein sequence ID" value="THA08178.1"/>
    <property type="molecule type" value="Genomic_DNA"/>
</dbReference>
<evidence type="ECO:0000259" key="1">
    <source>
        <dbReference type="Pfam" id="PF24199"/>
    </source>
</evidence>
<dbReference type="Proteomes" id="UP000310576">
    <property type="component" value="Unassembled WGS sequence"/>
</dbReference>
<gene>
    <name evidence="3" type="ORF">D3M76_01910</name>
    <name evidence="2" type="ORF">D3M78_08170</name>
</gene>
<dbReference type="AlphaFoldDB" id="A0A4S2QJ30"/>
<dbReference type="InterPro" id="IPR055847">
    <property type="entry name" value="DUF7424"/>
</dbReference>
<proteinExistence type="predicted"/>
<dbReference type="RefSeq" id="WP_135968529.1">
    <property type="nucleotide sequence ID" value="NZ_CAJUGY010000012.1"/>
</dbReference>
<evidence type="ECO:0000313" key="4">
    <source>
        <dbReference type="Proteomes" id="UP000306758"/>
    </source>
</evidence>
<dbReference type="EMBL" id="QXNG01000016">
    <property type="protein sequence ID" value="THA17258.1"/>
    <property type="molecule type" value="Genomic_DNA"/>
</dbReference>
<evidence type="ECO:0000313" key="2">
    <source>
        <dbReference type="EMBL" id="THA08178.1"/>
    </source>
</evidence>
<protein>
    <recommendedName>
        <fullName evidence="1">DUF7424 domain-containing protein</fullName>
    </recommendedName>
</protein>
<evidence type="ECO:0000313" key="3">
    <source>
        <dbReference type="EMBL" id="THA17258.1"/>
    </source>
</evidence>
<accession>A0A4S2QJ30</accession>
<reference evidence="4 5" key="1">
    <citation type="journal article" date="2019" name="Vet. Microbiol.">
        <title>Development of multi locus sequence typing (MLST) of Rodentibacter pneumotropicus.</title>
        <authorList>
            <person name="Adhikary S."/>
            <person name="Bisgaard M."/>
            <person name="Boot R."/>
            <person name="Benga L."/>
            <person name="Nicklas W."/>
            <person name="Christensen H."/>
        </authorList>
    </citation>
    <scope>NUCLEOTIDE SEQUENCE [LARGE SCALE GENOMIC DNA]</scope>
    <source>
        <strain evidence="3 5">1596_07</strain>
        <strain evidence="2 4">Ac84</strain>
    </source>
</reference>